<feature type="compositionally biased region" description="Polar residues" evidence="1">
    <location>
        <begin position="1189"/>
        <end position="1200"/>
    </location>
</feature>
<evidence type="ECO:0000313" key="3">
    <source>
        <dbReference type="EMBL" id="MCR8636634.1"/>
    </source>
</evidence>
<name>A0ABT1YTW1_9BACL</name>
<dbReference type="InterPro" id="IPR010916">
    <property type="entry name" value="TonB_box_CS"/>
</dbReference>
<dbReference type="PANTHER" id="PTHR43308">
    <property type="entry name" value="OUTER MEMBRANE PROTEIN ALPHA-RELATED"/>
    <property type="match status" value="1"/>
</dbReference>
<dbReference type="PANTHER" id="PTHR43308:SF5">
    <property type="entry name" value="S-LAYER PROTEIN _ PEPTIDOGLYCAN ENDO-BETA-N-ACETYLGLUCOSAMINIDASE"/>
    <property type="match status" value="1"/>
</dbReference>
<dbReference type="EMBL" id="JANQBD010000049">
    <property type="protein sequence ID" value="MCR8636634.1"/>
    <property type="molecule type" value="Genomic_DNA"/>
</dbReference>
<dbReference type="InterPro" id="IPR001119">
    <property type="entry name" value="SLH_dom"/>
</dbReference>
<protein>
    <submittedName>
        <fullName evidence="3">S-layer homology domain-containing protein</fullName>
    </submittedName>
</protein>
<feature type="domain" description="SLH" evidence="2">
    <location>
        <begin position="1329"/>
        <end position="1384"/>
    </location>
</feature>
<gene>
    <name evidence="3" type="ORF">NV381_36285</name>
</gene>
<dbReference type="PROSITE" id="PS51272">
    <property type="entry name" value="SLH"/>
    <property type="match status" value="3"/>
</dbReference>
<dbReference type="RefSeq" id="WP_258218131.1">
    <property type="nucleotide sequence ID" value="NZ_JANQBD010000049.1"/>
</dbReference>
<organism evidence="3 4">
    <name type="scientific">Paenibacillus radicis</name>
    <name type="common">ex Xue et al. 2023</name>
    <dbReference type="NCBI Taxonomy" id="2972489"/>
    <lineage>
        <taxon>Bacteria</taxon>
        <taxon>Bacillati</taxon>
        <taxon>Bacillota</taxon>
        <taxon>Bacilli</taxon>
        <taxon>Bacillales</taxon>
        <taxon>Paenibacillaceae</taxon>
        <taxon>Paenibacillus</taxon>
    </lineage>
</organism>
<feature type="region of interest" description="Disordered" evidence="1">
    <location>
        <begin position="1154"/>
        <end position="1204"/>
    </location>
</feature>
<feature type="domain" description="SLH" evidence="2">
    <location>
        <begin position="1202"/>
        <end position="1265"/>
    </location>
</feature>
<reference evidence="3 4" key="1">
    <citation type="submission" date="2022-08" db="EMBL/GenBank/DDBJ databases">
        <title>Paenibacillus endoradicis sp. nov., Paenibacillus radicibacter sp. nov and Paenibacillus pararadicis sp. nov., three cold-adapted plant growth-promoting bacteria isolated from root of Larix gmelinii in Great Khingan.</title>
        <authorList>
            <person name="Xue H."/>
        </authorList>
    </citation>
    <scope>NUCLEOTIDE SEQUENCE [LARGE SCALE GENOMIC DNA]</scope>
    <source>
        <strain evidence="3 4">N5-1-1-5</strain>
    </source>
</reference>
<feature type="compositionally biased region" description="Low complexity" evidence="1">
    <location>
        <begin position="1166"/>
        <end position="1187"/>
    </location>
</feature>
<dbReference type="PROSITE" id="PS00430">
    <property type="entry name" value="TONB_DEPENDENT_REC_1"/>
    <property type="match status" value="1"/>
</dbReference>
<feature type="domain" description="SLH" evidence="2">
    <location>
        <begin position="1266"/>
        <end position="1324"/>
    </location>
</feature>
<dbReference type="InterPro" id="IPR051465">
    <property type="entry name" value="Cell_Envelope_Struct_Comp"/>
</dbReference>
<sequence length="1384" mass="146714">MVLRKMKKKILAGILSAAMIVGSLTGGLITVSAAEQEANLSVKSQEAFVPEAGDSLLVTANKDTSSTVTVAESVYPSTVTVAESVYDGLAFPRYASLDPNSAEAITFDGATVSWNGKTWTLGANTIFLDWRLTDAQLAASNGHAFRSIQDAKWGTTLTMGTPETTDDVVIPKGLVNGTEASRMTILTAPGVYWVDNPDDNNIRPLRNANDPETNDTTTMGNATPIGMTLTTNYLYFFGLSSDYSKVVYASARGQQAGANGNFTMFNLTGTGGVWTDNVTFANYTNIDLNFPLNNKAQAWTSANPTLAANILGLKDGGFSRPMRSETRTQAQLFMGANASGRGGISVNSAFMSLHNMLALGQAVMINCYIVAGGHSGNPSIYMNSELHFYMTQFNSGTQFYNSDIYVDPFEVSVNGLAAADTYISGLNDATDVNNAVMVDTRIHRGNTLLNGTSANPAPQGGFKALFNWAGKGPMNPASRNYQSNVTFDGAPYLVQEAITPGVAINMTGDLLKAYKLESNGKAYYNVKNIIGTTNYTAIAAKIAEAALVERNSNLRQAMYDSLTGGKNYNTIATNATLTRSGSGNLRKGSGANATTTLTAAVATGKTNPGDWEFSAYSYTHEATGINKATSKLITGTDVISLQSTGTNTATVTANLTGVTDDVNLYVIARSPSLGIARGIPLTVEAEYQATPVLAAGVSLLDPVNGVAKVNYTITGFTGTGAQAGLLDRTVVDWFRVNAANPAVRTPVVVSRDGSGPVKDYAVNEGDIGYYLQAEISPKYNHSEVGAKTTLTMTRVITAADVKTRYWTDTIKDGFTAASGKEVIWYDQPLLANIPTDNQNTAIPGTMMMVNGWRNDAKGGSNNTVTWNFSGIEPKGGASGNAGPAAATSRLFYVPPTYSGKFGDMMEEVGLVSSKGGSGFGSSPSFLDIYIKADTLSNPDPNSYMRQNKDNRAYSPGIKNGYGLRIQRMDNADGISKYALAGSNTGGAGAGTNVFLMKFNNGEAYADSASSLGTDFGTKLDQTITDLQTGVTYPKGPRGAMTSIYDGIEGMVDDVRITISMIQKPDDPTKGILTAIVYANDAQDGVTLGGEAYGYMSNIKLEAEVDWNDFGGFGTTYASSTNAPTSLNTANINSAIYTSWRAEAVKVVDVTNVTHRKSSRSTGGGTTTPATPTEPTPSIETTPTEAAPSKPSTNPSTQPSSEGKKFTDVSINYSWAKEAIELLASKGIIQGTSDTTFDPDKKITRADFITLLVRALDMKAEFSSNFNDVSSSDYYYQPLGIAKQLGIATGVGDNLFNPKQEISRQDMMVLCARALQLSEKLKLTGNTSDLASYSDRGSVASYAEEGVASMVHQGIIEGNGAGLNPLGNATRAETAVIIFRILKKL</sequence>
<dbReference type="Proteomes" id="UP001300012">
    <property type="component" value="Unassembled WGS sequence"/>
</dbReference>
<evidence type="ECO:0000313" key="4">
    <source>
        <dbReference type="Proteomes" id="UP001300012"/>
    </source>
</evidence>
<proteinExistence type="predicted"/>
<evidence type="ECO:0000256" key="1">
    <source>
        <dbReference type="SAM" id="MobiDB-lite"/>
    </source>
</evidence>
<comment type="caution">
    <text evidence="3">The sequence shown here is derived from an EMBL/GenBank/DDBJ whole genome shotgun (WGS) entry which is preliminary data.</text>
</comment>
<accession>A0ABT1YTW1</accession>
<dbReference type="Pfam" id="PF00395">
    <property type="entry name" value="SLH"/>
    <property type="match status" value="3"/>
</dbReference>
<evidence type="ECO:0000259" key="2">
    <source>
        <dbReference type="PROSITE" id="PS51272"/>
    </source>
</evidence>
<keyword evidence="4" id="KW-1185">Reference proteome</keyword>